<comment type="subcellular location">
    <subcellularLocation>
        <location evidence="1">Nucleus</location>
    </subcellularLocation>
</comment>
<dbReference type="InterPro" id="IPR016197">
    <property type="entry name" value="Chromo-like_dom_sf"/>
</dbReference>
<feature type="region of interest" description="Disordered" evidence="4">
    <location>
        <begin position="78"/>
        <end position="110"/>
    </location>
</feature>
<evidence type="ECO:0000313" key="8">
    <source>
        <dbReference type="WBParaSite" id="NBR_0001678901-mRNA-1"/>
    </source>
</evidence>
<evidence type="ECO:0000256" key="1">
    <source>
        <dbReference type="ARBA" id="ARBA00004123"/>
    </source>
</evidence>
<accession>A0A0N4YIN9</accession>
<feature type="coiled-coil region" evidence="3">
    <location>
        <begin position="149"/>
        <end position="184"/>
    </location>
</feature>
<reference evidence="8" key="1">
    <citation type="submission" date="2016-04" db="UniProtKB">
        <authorList>
            <consortium name="WormBaseParasite"/>
        </authorList>
    </citation>
    <scope>IDENTIFICATION</scope>
</reference>
<dbReference type="Gene3D" id="2.40.50.40">
    <property type="match status" value="1"/>
</dbReference>
<dbReference type="EMBL" id="UYSL01022398">
    <property type="protein sequence ID" value="VDL80385.1"/>
    <property type="molecule type" value="Genomic_DNA"/>
</dbReference>
<evidence type="ECO:0000256" key="3">
    <source>
        <dbReference type="SAM" id="Coils"/>
    </source>
</evidence>
<evidence type="ECO:0000313" key="7">
    <source>
        <dbReference type="Proteomes" id="UP000271162"/>
    </source>
</evidence>
<dbReference type="GO" id="GO:0005634">
    <property type="term" value="C:nucleus"/>
    <property type="evidence" value="ECO:0007669"/>
    <property type="project" value="UniProtKB-SubCell"/>
</dbReference>
<evidence type="ECO:0000313" key="6">
    <source>
        <dbReference type="EMBL" id="VDL80385.1"/>
    </source>
</evidence>
<dbReference type="Proteomes" id="UP000271162">
    <property type="component" value="Unassembled WGS sequence"/>
</dbReference>
<evidence type="ECO:0000256" key="2">
    <source>
        <dbReference type="ARBA" id="ARBA00023242"/>
    </source>
</evidence>
<name>A0A0N4YIN9_NIPBR</name>
<dbReference type="PROSITE" id="PS50013">
    <property type="entry name" value="CHROMO_2"/>
    <property type="match status" value="1"/>
</dbReference>
<dbReference type="OMA" id="KYIMRET"/>
<dbReference type="WBParaSite" id="NBR_0001678901-mRNA-1">
    <property type="protein sequence ID" value="NBR_0001678901-mRNA-1"/>
    <property type="gene ID" value="NBR_0001678901"/>
</dbReference>
<gene>
    <name evidence="6" type="ORF">NBR_LOCUS16790</name>
</gene>
<organism evidence="8">
    <name type="scientific">Nippostrongylus brasiliensis</name>
    <name type="common">Rat hookworm</name>
    <dbReference type="NCBI Taxonomy" id="27835"/>
    <lineage>
        <taxon>Eukaryota</taxon>
        <taxon>Metazoa</taxon>
        <taxon>Ecdysozoa</taxon>
        <taxon>Nematoda</taxon>
        <taxon>Chromadorea</taxon>
        <taxon>Rhabditida</taxon>
        <taxon>Rhabditina</taxon>
        <taxon>Rhabditomorpha</taxon>
        <taxon>Strongyloidea</taxon>
        <taxon>Heligmosomidae</taxon>
        <taxon>Nippostrongylus</taxon>
    </lineage>
</organism>
<feature type="domain" description="Chromo" evidence="5">
    <location>
        <begin position="91"/>
        <end position="164"/>
    </location>
</feature>
<dbReference type="PANTHER" id="PTHR22812">
    <property type="entry name" value="CHROMOBOX PROTEIN"/>
    <property type="match status" value="1"/>
</dbReference>
<protein>
    <submittedName>
        <fullName evidence="8">Chromo domain-containing protein</fullName>
    </submittedName>
</protein>
<evidence type="ECO:0000256" key="4">
    <source>
        <dbReference type="SAM" id="MobiDB-lite"/>
    </source>
</evidence>
<proteinExistence type="predicted"/>
<dbReference type="SUPFAM" id="SSF54160">
    <property type="entry name" value="Chromo domain-like"/>
    <property type="match status" value="1"/>
</dbReference>
<dbReference type="AlphaFoldDB" id="A0A0N4YIN9"/>
<reference evidence="6 7" key="2">
    <citation type="submission" date="2018-11" db="EMBL/GenBank/DDBJ databases">
        <authorList>
            <consortium name="Pathogen Informatics"/>
        </authorList>
    </citation>
    <scope>NUCLEOTIDE SEQUENCE [LARGE SCALE GENOMIC DNA]</scope>
</reference>
<evidence type="ECO:0000259" key="5">
    <source>
        <dbReference type="PROSITE" id="PS50013"/>
    </source>
</evidence>
<keyword evidence="2" id="KW-0539">Nucleus</keyword>
<keyword evidence="3" id="KW-0175">Coiled coil</keyword>
<dbReference type="InterPro" id="IPR051219">
    <property type="entry name" value="Heterochromatin_chromo-domain"/>
</dbReference>
<dbReference type="InterPro" id="IPR000953">
    <property type="entry name" value="Chromo/chromo_shadow_dom"/>
</dbReference>
<keyword evidence="7" id="KW-1185">Reference proteome</keyword>
<sequence>MSSSRRSLCRRRYDELSDQFFAEIDDICKRCRYRKIAESRDPTPNDLSLSAALSTVTKDHLEYFFCVIRNLVGQPCDDIAEGGDPQPNDLSDVESLPPSDVDHPSSSNSDVVVNAEGKYVYHVKWLGYDTTSDPENFVDEENMNCPELIKEFEREERRKKKERARKLEEQAMLARKKKEEAERRAKAIHSCVLDTVSPSHILTFQFESPDQSSTDNERTSCRVLNLCSSTSCSEDEDDGDPWGGFKYVTRESDAFEKGYKAIKVSVVTEHPVTGAVVGVVVFKEPSNDREFAQYISLRKIQKHAPQELRQYFVRVSSLDEKNIALALLLQTPNKVF</sequence>